<dbReference type="AlphaFoldDB" id="X1N9H9"/>
<name>X1N9H9_9ZZZZ</name>
<accession>X1N9H9</accession>
<protein>
    <submittedName>
        <fullName evidence="1">Uncharacterized protein</fullName>
    </submittedName>
</protein>
<sequence>MLQLKLPYLNPIIAGINDEDSPFAINGQAPRVSQFSQLVSWTTINTETLTIGAKQL</sequence>
<organism evidence="1">
    <name type="scientific">marine sediment metagenome</name>
    <dbReference type="NCBI Taxonomy" id="412755"/>
    <lineage>
        <taxon>unclassified sequences</taxon>
        <taxon>metagenomes</taxon>
        <taxon>ecological metagenomes</taxon>
    </lineage>
</organism>
<proteinExistence type="predicted"/>
<reference evidence="1" key="1">
    <citation type="journal article" date="2014" name="Front. Microbiol.">
        <title>High frequency of phylogenetically diverse reductive dehalogenase-homologous genes in deep subseafloor sedimentary metagenomes.</title>
        <authorList>
            <person name="Kawai M."/>
            <person name="Futagami T."/>
            <person name="Toyoda A."/>
            <person name="Takaki Y."/>
            <person name="Nishi S."/>
            <person name="Hori S."/>
            <person name="Arai W."/>
            <person name="Tsubouchi T."/>
            <person name="Morono Y."/>
            <person name="Uchiyama I."/>
            <person name="Ito T."/>
            <person name="Fujiyama A."/>
            <person name="Inagaki F."/>
            <person name="Takami H."/>
        </authorList>
    </citation>
    <scope>NUCLEOTIDE SEQUENCE</scope>
    <source>
        <strain evidence="1">Expedition CK06-06</strain>
    </source>
</reference>
<gene>
    <name evidence="1" type="ORF">S06H3_44574</name>
</gene>
<comment type="caution">
    <text evidence="1">The sequence shown here is derived from an EMBL/GenBank/DDBJ whole genome shotgun (WGS) entry which is preliminary data.</text>
</comment>
<evidence type="ECO:0000313" key="1">
    <source>
        <dbReference type="EMBL" id="GAI40672.1"/>
    </source>
</evidence>
<dbReference type="EMBL" id="BARV01027736">
    <property type="protein sequence ID" value="GAI40672.1"/>
    <property type="molecule type" value="Genomic_DNA"/>
</dbReference>